<feature type="transmembrane region" description="Helical" evidence="1">
    <location>
        <begin position="57"/>
        <end position="77"/>
    </location>
</feature>
<keyword evidence="1" id="KW-0472">Membrane</keyword>
<evidence type="ECO:0000313" key="3">
    <source>
        <dbReference type="Proteomes" id="UP000199668"/>
    </source>
</evidence>
<dbReference type="EMBL" id="FOTY01000002">
    <property type="protein sequence ID" value="SFL58925.1"/>
    <property type="molecule type" value="Genomic_DNA"/>
</dbReference>
<keyword evidence="1" id="KW-0812">Transmembrane</keyword>
<dbReference type="InterPro" id="IPR009709">
    <property type="entry name" value="DUF1290"/>
</dbReference>
<keyword evidence="3" id="KW-1185">Reference proteome</keyword>
<protein>
    <submittedName>
        <fullName evidence="2">Small basic protein</fullName>
    </submittedName>
</protein>
<dbReference type="Proteomes" id="UP000199668">
    <property type="component" value="Unassembled WGS sequence"/>
</dbReference>
<keyword evidence="1" id="KW-1133">Transmembrane helix</keyword>
<dbReference type="STRING" id="266892.SAMN04488054_102279"/>
<evidence type="ECO:0000313" key="2">
    <source>
        <dbReference type="EMBL" id="SFL58925.1"/>
    </source>
</evidence>
<gene>
    <name evidence="2" type="ORF">SAMN04488054_102279</name>
</gene>
<dbReference type="OrthoDB" id="9812056at2"/>
<proteinExistence type="predicted"/>
<accession>A0A1I4IX80</accession>
<name>A0A1I4IX80_9BACI</name>
<dbReference type="AlphaFoldDB" id="A0A1I4IX80"/>
<feature type="transmembrane region" description="Helical" evidence="1">
    <location>
        <begin position="29"/>
        <end position="45"/>
    </location>
</feature>
<evidence type="ECO:0000256" key="1">
    <source>
        <dbReference type="SAM" id="Phobius"/>
    </source>
</evidence>
<dbReference type="RefSeq" id="WP_090925535.1">
    <property type="nucleotide sequence ID" value="NZ_FOTY01000002.1"/>
</dbReference>
<feature type="transmembrane region" description="Helical" evidence="1">
    <location>
        <begin position="83"/>
        <end position="102"/>
    </location>
</feature>
<sequence length="114" mass="12630">MWLPVLGLLTGILIGLLTGVEVPPAYHIYILLLLLVMVDALFGALKETLKQNYSNILFLTGLFLSLLLAWGLAFLGRQLGVELYLAPLIALGIRIFQNTAVIRREILSLVRSNK</sequence>
<dbReference type="Pfam" id="PF06947">
    <property type="entry name" value="DUF1290"/>
    <property type="match status" value="1"/>
</dbReference>
<reference evidence="2 3" key="1">
    <citation type="submission" date="2016-10" db="EMBL/GenBank/DDBJ databases">
        <authorList>
            <person name="de Groot N.N."/>
        </authorList>
    </citation>
    <scope>NUCLEOTIDE SEQUENCE [LARGE SCALE GENOMIC DNA]</scope>
    <source>
        <strain evidence="2 3">CGMCC 1.6134</strain>
    </source>
</reference>
<organism evidence="2 3">
    <name type="scientific">Salibacterium qingdaonense</name>
    <dbReference type="NCBI Taxonomy" id="266892"/>
    <lineage>
        <taxon>Bacteria</taxon>
        <taxon>Bacillati</taxon>
        <taxon>Bacillota</taxon>
        <taxon>Bacilli</taxon>
        <taxon>Bacillales</taxon>
        <taxon>Bacillaceae</taxon>
    </lineage>
</organism>